<dbReference type="InterPro" id="IPR041577">
    <property type="entry name" value="RT_RNaseH_2"/>
</dbReference>
<dbReference type="InterPro" id="IPR043128">
    <property type="entry name" value="Rev_trsase/Diguanyl_cyclase"/>
</dbReference>
<accession>A0A1P8YYK9</accession>
<feature type="region of interest" description="Disordered" evidence="2">
    <location>
        <begin position="450"/>
        <end position="469"/>
    </location>
</feature>
<dbReference type="InterPro" id="IPR043502">
    <property type="entry name" value="DNA/RNA_pol_sf"/>
</dbReference>
<feature type="compositionally biased region" description="Basic and acidic residues" evidence="2">
    <location>
        <begin position="1736"/>
        <end position="1745"/>
    </location>
</feature>
<dbReference type="ExpressionAtlas" id="A0A1P8YYK9">
    <property type="expression patterns" value="baseline"/>
</dbReference>
<dbReference type="Gene3D" id="3.10.10.10">
    <property type="entry name" value="HIV Type 1 Reverse Transcriptase, subunit A, domain 1"/>
    <property type="match status" value="1"/>
</dbReference>
<feature type="region of interest" description="Disordered" evidence="2">
    <location>
        <begin position="812"/>
        <end position="833"/>
    </location>
</feature>
<feature type="compositionally biased region" description="Basic and acidic residues" evidence="2">
    <location>
        <begin position="821"/>
        <end position="833"/>
    </location>
</feature>
<dbReference type="GO" id="GO:0015074">
    <property type="term" value="P:DNA integration"/>
    <property type="evidence" value="ECO:0007669"/>
    <property type="project" value="InterPro"/>
</dbReference>
<dbReference type="GO" id="GO:0003964">
    <property type="term" value="F:RNA-directed DNA polymerase activity"/>
    <property type="evidence" value="ECO:0007669"/>
    <property type="project" value="UniProtKB-KW"/>
</dbReference>
<evidence type="ECO:0000259" key="4">
    <source>
        <dbReference type="PROSITE" id="PS50994"/>
    </source>
</evidence>
<feature type="region of interest" description="Disordered" evidence="2">
    <location>
        <begin position="1678"/>
        <end position="1752"/>
    </location>
</feature>
<feature type="compositionally biased region" description="Basic and acidic residues" evidence="2">
    <location>
        <begin position="1682"/>
        <end position="1695"/>
    </location>
</feature>
<evidence type="ECO:0000256" key="1">
    <source>
        <dbReference type="ARBA" id="ARBA00023268"/>
    </source>
</evidence>
<feature type="region of interest" description="Disordered" evidence="2">
    <location>
        <begin position="2035"/>
        <end position="2055"/>
    </location>
</feature>
<name>A0A1P8YYK9_MAIZE</name>
<dbReference type="InterPro" id="IPR050951">
    <property type="entry name" value="Retrovirus_Pol_polyprotein"/>
</dbReference>
<dbReference type="PANTHER" id="PTHR37984">
    <property type="entry name" value="PROTEIN CBG26694"/>
    <property type="match status" value="1"/>
</dbReference>
<dbReference type="InterPro" id="IPR036397">
    <property type="entry name" value="RNaseH_sf"/>
</dbReference>
<dbReference type="GO" id="GO:0003676">
    <property type="term" value="F:nucleic acid binding"/>
    <property type="evidence" value="ECO:0007669"/>
    <property type="project" value="InterPro"/>
</dbReference>
<dbReference type="InterPro" id="IPR001584">
    <property type="entry name" value="Integrase_cat-core"/>
</dbReference>
<dbReference type="Pfam" id="PF17919">
    <property type="entry name" value="RT_RNaseH_2"/>
    <property type="match status" value="1"/>
</dbReference>
<dbReference type="Pfam" id="PF13456">
    <property type="entry name" value="RVT_3"/>
    <property type="match status" value="1"/>
</dbReference>
<feature type="region of interest" description="Disordered" evidence="2">
    <location>
        <begin position="722"/>
        <end position="759"/>
    </location>
</feature>
<dbReference type="PROSITE" id="PS50879">
    <property type="entry name" value="RNASE_H_1"/>
    <property type="match status" value="1"/>
</dbReference>
<dbReference type="PROSITE" id="PS50994">
    <property type="entry name" value="INTEGRASE"/>
    <property type="match status" value="1"/>
</dbReference>
<dbReference type="CDD" id="cd01647">
    <property type="entry name" value="RT_LTR"/>
    <property type="match status" value="1"/>
</dbReference>
<keyword evidence="1" id="KW-0511">Multifunctional enzyme</keyword>
<dbReference type="Gene3D" id="3.30.420.10">
    <property type="entry name" value="Ribonuclease H-like superfamily/Ribonuclease H"/>
    <property type="match status" value="2"/>
</dbReference>
<keyword evidence="5" id="KW-0808">Transferase</keyword>
<dbReference type="SUPFAM" id="SSF56672">
    <property type="entry name" value="DNA/RNA polymerases"/>
    <property type="match status" value="1"/>
</dbReference>
<dbReference type="GO" id="GO:0004523">
    <property type="term" value="F:RNA-DNA hybrid ribonuclease activity"/>
    <property type="evidence" value="ECO:0007669"/>
    <property type="project" value="InterPro"/>
</dbReference>
<feature type="region of interest" description="Disordered" evidence="2">
    <location>
        <begin position="479"/>
        <end position="548"/>
    </location>
</feature>
<evidence type="ECO:0000256" key="2">
    <source>
        <dbReference type="SAM" id="MobiDB-lite"/>
    </source>
</evidence>
<feature type="region of interest" description="Disordered" evidence="2">
    <location>
        <begin position="56"/>
        <end position="132"/>
    </location>
</feature>
<evidence type="ECO:0000259" key="3">
    <source>
        <dbReference type="PROSITE" id="PS50879"/>
    </source>
</evidence>
<dbReference type="Pfam" id="PF00665">
    <property type="entry name" value="rve"/>
    <property type="match status" value="1"/>
</dbReference>
<organism evidence="5">
    <name type="scientific">Zea mays</name>
    <name type="common">Maize</name>
    <dbReference type="NCBI Taxonomy" id="4577"/>
    <lineage>
        <taxon>Eukaryota</taxon>
        <taxon>Viridiplantae</taxon>
        <taxon>Streptophyta</taxon>
        <taxon>Embryophyta</taxon>
        <taxon>Tracheophyta</taxon>
        <taxon>Spermatophyta</taxon>
        <taxon>Magnoliopsida</taxon>
        <taxon>Liliopsida</taxon>
        <taxon>Poales</taxon>
        <taxon>Poaceae</taxon>
        <taxon>PACMAD clade</taxon>
        <taxon>Panicoideae</taxon>
        <taxon>Andropogonodae</taxon>
        <taxon>Andropogoneae</taxon>
        <taxon>Tripsacinae</taxon>
        <taxon>Zea</taxon>
    </lineage>
</organism>
<dbReference type="InterPro" id="IPR005162">
    <property type="entry name" value="Retrotrans_gag_dom"/>
</dbReference>
<dbReference type="InterPro" id="IPR002156">
    <property type="entry name" value="RNaseH_domain"/>
</dbReference>
<reference evidence="5" key="1">
    <citation type="submission" date="2016-09" db="EMBL/GenBank/DDBJ databases">
        <authorList>
            <person name="Capua I."/>
            <person name="De Benedictis P."/>
            <person name="Joannis T."/>
            <person name="Lombin L.H."/>
            <person name="Cattoli G."/>
        </authorList>
    </citation>
    <scope>NUCLEOTIDE SEQUENCE</scope>
</reference>
<feature type="domain" description="Integrase catalytic" evidence="4">
    <location>
        <begin position="1858"/>
        <end position="2024"/>
    </location>
</feature>
<dbReference type="InterPro" id="IPR000477">
    <property type="entry name" value="RT_dom"/>
</dbReference>
<dbReference type="Gene3D" id="3.30.70.270">
    <property type="match status" value="2"/>
</dbReference>
<keyword evidence="5" id="KW-0548">Nucleotidyltransferase</keyword>
<sequence length="2150" mass="238809">MPTVGAPGRGLLRVDERLPVKLQMGSLQQPLRPGMVLRFGSLEFMSFDGSYDMILFPPPRDNDNGGRQPARWRQNRRRLPRVVEEQHSSSPRPLPRQRRRRRGNQGQAGGRASSAVERVDVPSAPTGGASGVGLAFETKASAVSPRHANPEQADDASALAESLQDVALVPEATVHSVPDVTMSLLVDRKVPTDSHPTSFGLSLNPPSDLALAGALVEASATPLGFRMRSPWDWLTDVSTYGPSGSEEDDDPNICWDFSGFGNPSAMRDFMTACDYCLSDCSDGSRSLDDEDCGPSRECFHVELGDPSEGNHLGMPEDGDLPRPVPRADIPRELAVVPVPAGGHDPQLEQVRGAQARLDEGAGALEPVRRDVGQAWACQPPAGEIRHLPQGLQHRVANDVRVRPPPASSGVGQNLAAAAMLLRAMPEPSTTEGRRIQGELKNLLEGAVVRRAESSVSRRQGYPSEPHVATSRFMREASVYTGRTRNTAPATPGHLGNEHHHRDRRAHLDERVRRGYHPRRGGRYDSGEDRSPSPEPPGPQAFSRAIRRAPFPIRFRPPTTITKYSGETRPELWLVDYRLACQLGGTDDDNLIIRNLPLFLSDTARAWLEHLPPGQISNWDDLVQAFAGNFQGTYVRPGNSWDLRSCRQQPGESLRDYIRRFSKQRTGLPNITDSDVIGAFLAGTTCRDLVSKLGRKTPTRASELMDIATKFASGQEAVEAIFRKDKQPQGRPSEDAPEASTLRGAKKKGKQKSQAKRDAADADLVAAAEYKNPRKPPGGANLFDKMLKEPCPYHQGPVKHTLEECVMLRRHFHRAGPPAEGGRARDDDKKEDHQAGEFPEVRDCFMIYGGHAANASARHRKQEHREVCSVKVAAPVYLDRPPRPRAEPGEIPLVVDPVVGDIRLTKVLMDGGSSLNIIYAETLRLLRVDLSSVRAGAAPFHGIIPGKRVQPLGRLDLPVCFGTSSNFRRETLTFEVVGFRGTYHAVLGRPCYAKFMAVPNYTYLKLKMPGPNGVITVGPTYKHAFECDVECVEYAEALAESEALITDLESLSKEVPDVKRHAGNFEPVETEAVLVDFLRANADVFAWSPTDMPGIPRDVAEHSLDIRARARPVKQPLRRFDEEKRRAIGEEIHKLTAAGFIKEVFHPEWLANPVLVRKKGGKWWMCVDYTGLNKACPKVPYPLPRIDQIVDSTAGCETLSFLDAYSGYHQIRMKESDQLATSFITPFGMYCYVTMPFGLRNAGATYQRCMNHVFGEHIGRTVEAYVDDIVVKTRKASDLLSDLEVTFRCLKAKGVKLNPEKCVFGVPRGMLLGFIVSEWGIEANPEKIAAITSMGPIKDLKGVQRVMGCLAALSRFISRLGERGLPLYRLLRKAECFAWTPEAEEALGSLKALLTKAPILVPPADGEALLVYVAATTQVVSAAIVVERQEEGHALPVQRPVYFVSEVLSETKIRYPQVQKLLYAVILTRRKLRHYFESHPVTVVSSFPLGEIIQCREASGRIAKWAVEIMGETISFAPRKAIKSQVLADFVAEWVDTQLPTAPIQPELWTMFFDGSLMKTGAGAGLLFISPLGKHLRYVLRLHFPASNNVAEYEALVNGLRIAIELGVRRLDARGDSQLVIDQVMKNSHCRDPKMEAYCDEVRRLEDKFYGLELNHIARRYNETADELAKIASGRTTVPPDVFSRDLHQPSVKIDDSPEPEAPSVQPEVPSAQPEAPSARPKATSVQPEVTSASEGEALRIEEERSGATPDRNWQTPYLQYLRQVELPLDRAEARRELYHRSASGILQRCISVAKGQELLQEIHSGACGHHAAPRALVGNAFRQGFYWPTAVADATRIVRTCEGCQFYAKQTHLPAQALQTIPITWPFAVWGLDLVGPLQKAPGGYTHLLVAIDKFSKWVEVRPLNSIRSEQAVTFFTNIIHRFGVPNSIITDNGTQFTGRKFLDFCEDHHIRVDWAAVAHPMSNGQVERANGMILQGLKPRIYNDLNKFGKRWMKELPSVVWSLRTTPSRATGFTPFFLVYGAKAVLPTDLEYGSPRTRAYSDQSNQASREDSLDQLEEARDKALLHSARYQQSLRRYHARGVRPRDLQVGDLVLRLRQDARGRHKLTPPWEGPFVITKVLKPGTYKLANSQGEVYGNAWNIQQLHRFYP</sequence>
<gene>
    <name evidence="5" type="ORF">FGENESH_37</name>
</gene>
<feature type="compositionally biased region" description="Basic and acidic residues" evidence="2">
    <location>
        <begin position="521"/>
        <end position="531"/>
    </location>
</feature>
<feature type="compositionally biased region" description="Basic and acidic residues" evidence="2">
    <location>
        <begin position="495"/>
        <end position="512"/>
    </location>
</feature>
<dbReference type="PANTHER" id="PTHR37984:SF5">
    <property type="entry name" value="PROTEIN NYNRIN-LIKE"/>
    <property type="match status" value="1"/>
</dbReference>
<dbReference type="CDD" id="cd09279">
    <property type="entry name" value="RNase_HI_like"/>
    <property type="match status" value="1"/>
</dbReference>
<evidence type="ECO:0000313" key="5">
    <source>
        <dbReference type="EMBL" id="AQA29592.1"/>
    </source>
</evidence>
<feature type="domain" description="RNase H type-1" evidence="3">
    <location>
        <begin position="1544"/>
        <end position="1673"/>
    </location>
</feature>
<keyword evidence="5" id="KW-0695">RNA-directed DNA polymerase</keyword>
<dbReference type="InterPro" id="IPR012337">
    <property type="entry name" value="RNaseH-like_sf"/>
</dbReference>
<feature type="compositionally biased region" description="Polar residues" evidence="2">
    <location>
        <begin position="1723"/>
        <end position="1733"/>
    </location>
</feature>
<feature type="compositionally biased region" description="Basic residues" evidence="2">
    <location>
        <begin position="743"/>
        <end position="753"/>
    </location>
</feature>
<dbReference type="Gene3D" id="1.10.340.70">
    <property type="match status" value="1"/>
</dbReference>
<dbReference type="SUPFAM" id="SSF53098">
    <property type="entry name" value="Ribonuclease H-like"/>
    <property type="match status" value="2"/>
</dbReference>
<feature type="compositionally biased region" description="Basic and acidic residues" evidence="2">
    <location>
        <begin position="722"/>
        <end position="733"/>
    </location>
</feature>
<dbReference type="Pfam" id="PF00078">
    <property type="entry name" value="RVT_1"/>
    <property type="match status" value="1"/>
</dbReference>
<dbReference type="Pfam" id="PF03732">
    <property type="entry name" value="Retrotrans_gag"/>
    <property type="match status" value="1"/>
</dbReference>
<dbReference type="EMBL" id="KX852318">
    <property type="protein sequence ID" value="AQA29592.1"/>
    <property type="molecule type" value="Genomic_DNA"/>
</dbReference>
<proteinExistence type="predicted"/>
<reference evidence="5" key="2">
    <citation type="journal article" date="2017" name="EMBO J.">
        <title>Loss of pollen-specific phospholipase NOT LIKE DAD triggers gynogenesis in maize.</title>
        <authorList>
            <person name="Gilles L.M."/>
            <person name="Khaled A."/>
            <person name="Laffaire J.B."/>
            <person name="Chaignon S."/>
            <person name="Gendrot G."/>
            <person name="Laplaige J."/>
            <person name="Berges H."/>
            <person name="Beydon G."/>
            <person name="Bayle V."/>
            <person name="Barret P."/>
            <person name="Comadran J."/>
            <person name="Martinant J.P."/>
            <person name="Rogowsky P.M."/>
            <person name="Widiez T."/>
        </authorList>
    </citation>
    <scope>NUCLEOTIDE SEQUENCE</scope>
</reference>
<protein>
    <submittedName>
        <fullName evidence="5">Reverse transcriptase</fullName>
    </submittedName>
</protein>